<dbReference type="AlphaFoldDB" id="A0A239IZ74"/>
<evidence type="ECO:0000313" key="1">
    <source>
        <dbReference type="EMBL" id="SNS98692.1"/>
    </source>
</evidence>
<dbReference type="RefSeq" id="WP_089307246.1">
    <property type="nucleotide sequence ID" value="NZ_FZOO01000012.1"/>
</dbReference>
<dbReference type="InterPro" id="IPR015018">
    <property type="entry name" value="DUF1905"/>
</dbReference>
<reference evidence="2" key="1">
    <citation type="submission" date="2017-06" db="EMBL/GenBank/DDBJ databases">
        <authorList>
            <person name="Varghese N."/>
            <person name="Submissions S."/>
        </authorList>
    </citation>
    <scope>NUCLEOTIDE SEQUENCE [LARGE SCALE GENOMIC DNA]</scope>
    <source>
        <strain evidence="2">DSM 46839</strain>
    </source>
</reference>
<sequence length="97" mass="10282">MTAAPAGVQRLDAAFTAPIRKDGAFPTYLELDGSVELLGTRRAVKVAGTLDGHEFRATLMPSGTGPHWLPLRAALCRAIGKADAGEQVAVRLQQRLS</sequence>
<proteinExistence type="predicted"/>
<dbReference type="Gene3D" id="2.40.30.100">
    <property type="entry name" value="AF2212/PG0164-like"/>
    <property type="match status" value="1"/>
</dbReference>
<dbReference type="InterPro" id="IPR037079">
    <property type="entry name" value="AF2212/PG0164-like_sf"/>
</dbReference>
<keyword evidence="2" id="KW-1185">Reference proteome</keyword>
<gene>
    <name evidence="1" type="ORF">SAMN06893096_11251</name>
</gene>
<organism evidence="1 2">
    <name type="scientific">Geodermatophilus pulveris</name>
    <dbReference type="NCBI Taxonomy" id="1564159"/>
    <lineage>
        <taxon>Bacteria</taxon>
        <taxon>Bacillati</taxon>
        <taxon>Actinomycetota</taxon>
        <taxon>Actinomycetes</taxon>
        <taxon>Geodermatophilales</taxon>
        <taxon>Geodermatophilaceae</taxon>
        <taxon>Geodermatophilus</taxon>
    </lineage>
</organism>
<dbReference type="OrthoDB" id="8246703at2"/>
<accession>A0A239IZ74</accession>
<dbReference type="SUPFAM" id="SSF141694">
    <property type="entry name" value="AF2212/PG0164-like"/>
    <property type="match status" value="1"/>
</dbReference>
<evidence type="ECO:0000313" key="2">
    <source>
        <dbReference type="Proteomes" id="UP000198373"/>
    </source>
</evidence>
<evidence type="ECO:0008006" key="3">
    <source>
        <dbReference type="Google" id="ProtNLM"/>
    </source>
</evidence>
<dbReference type="Pfam" id="PF08922">
    <property type="entry name" value="DUF1905"/>
    <property type="match status" value="1"/>
</dbReference>
<protein>
    <recommendedName>
        <fullName evidence="3">DUF1905 domain-containing protein</fullName>
    </recommendedName>
</protein>
<dbReference type="Proteomes" id="UP000198373">
    <property type="component" value="Unassembled WGS sequence"/>
</dbReference>
<name>A0A239IZ74_9ACTN</name>
<dbReference type="EMBL" id="FZOO01000012">
    <property type="protein sequence ID" value="SNS98692.1"/>
    <property type="molecule type" value="Genomic_DNA"/>
</dbReference>